<feature type="domain" description="RRM" evidence="4">
    <location>
        <begin position="299"/>
        <end position="377"/>
    </location>
</feature>
<dbReference type="PROSITE" id="PS50102">
    <property type="entry name" value="RRM"/>
    <property type="match status" value="4"/>
</dbReference>
<proteinExistence type="predicted"/>
<evidence type="ECO:0000313" key="5">
    <source>
        <dbReference type="EMBL" id="KAF4657591.1"/>
    </source>
</evidence>
<feature type="region of interest" description="Disordered" evidence="3">
    <location>
        <begin position="203"/>
        <end position="224"/>
    </location>
</feature>
<evidence type="ECO:0000256" key="3">
    <source>
        <dbReference type="SAM" id="MobiDB-lite"/>
    </source>
</evidence>
<feature type="compositionally biased region" description="Acidic residues" evidence="3">
    <location>
        <begin position="641"/>
        <end position="652"/>
    </location>
</feature>
<dbReference type="EMBL" id="JABAHT010000347">
    <property type="protein sequence ID" value="KAF4657591.1"/>
    <property type="molecule type" value="Genomic_DNA"/>
</dbReference>
<keyword evidence="1 2" id="KW-0694">RNA-binding</keyword>
<dbReference type="Pfam" id="PF00076">
    <property type="entry name" value="RRM_1"/>
    <property type="match status" value="4"/>
</dbReference>
<dbReference type="InterPro" id="IPR003954">
    <property type="entry name" value="RRM_euk-type"/>
</dbReference>
<dbReference type="InterPro" id="IPR052462">
    <property type="entry name" value="SLIRP/GR-RBP-like"/>
</dbReference>
<feature type="region of interest" description="Disordered" evidence="3">
    <location>
        <begin position="846"/>
        <end position="880"/>
    </location>
</feature>
<feature type="region of interest" description="Disordered" evidence="3">
    <location>
        <begin position="99"/>
        <end position="136"/>
    </location>
</feature>
<feature type="compositionally biased region" description="Basic residues" evidence="3">
    <location>
        <begin position="871"/>
        <end position="880"/>
    </location>
</feature>
<feature type="compositionally biased region" description="Acidic residues" evidence="3">
    <location>
        <begin position="206"/>
        <end position="217"/>
    </location>
</feature>
<accession>A0A7J6LEX9</accession>
<dbReference type="InterPro" id="IPR012677">
    <property type="entry name" value="Nucleotide-bd_a/b_plait_sf"/>
</dbReference>
<dbReference type="CDD" id="cd12565">
    <property type="entry name" value="RRM1_MRD1"/>
    <property type="match status" value="1"/>
</dbReference>
<sequence>MSTEKEGQGSRIIVKNLPKHVDDARLKEFFSAHGEVTDARVMKTREGRSRCFGFVGFRSPAEAKKALRAVDKTFMDTSRLQVAMALAAHSSGLPRAWSKYSKAEQSAQEHPATGAHHNAPAVKSREERQAEEEERRNAVIAGNAERMTEISVPKRLLRAVGICRGVDRVESELSVDVCILQKVEHVGVRRGKAGVASVRTHVAFKDEDDDSSDDEGSTVEGEQQDAQTLNFEAADDHQAAQSGFGGGGSDMDFLRSKMVLSEDKEDHEAAEDGEEDNEEAEGESDAGGEDSDAVLMDTARLLLVNLPYIATEDDIKKAFQKFGSIEDVVVLRDEDSKKSRGMAYVTYLFPEHAVRAKAEMHGKVFQGRVLRIKAAQARPTKHVERDEKRLSRKQEQLKKRRENAEQHTWNLLFVSANSAVSAAANKLGLTKADIMDVEADDLAVRAAVGETEVVREVKQWLKEEGVRVDAFERKGTSLLTSKATTYDAEATKPGKGSKGEKPKLARSKDTLILKHLPAQSVTLAELRAVIGKYVSAAKESEHSAMQKLLLAPTKTVAIAQFVDEKTAQHAFKKLSYRRFKNAPLYVEWAPENIFEPKRDQEEGEEKVASDERDGAAEQSSVQMEGVEEKEAEPREQPSASTEEETAHEEEDVAGSVSVFVKGLNFDTTEEALRQHFVKQTGYIKCTISRKTMPDGRQLSMGFGFVEFKNSKAAKECIKRLQGSSLDGRTLELQMGRGDKTGGGHSASNVAQAGVTQADTKGATNRLCVRNVAFEASRRDIRKLFSTYGNVVAVRMPLKVDRSGHRGFAFVEFVSRSEALAAMEALQHTHLYGRRLVLEPAAHEDTSIETARLKQDVKEERKRHERMNESAKRRKINALEE</sequence>
<feature type="domain" description="RRM" evidence="4">
    <location>
        <begin position="656"/>
        <end position="737"/>
    </location>
</feature>
<reference evidence="5 6" key="1">
    <citation type="submission" date="2020-04" db="EMBL/GenBank/DDBJ databases">
        <title>Perkinsus olseni comparative genomics.</title>
        <authorList>
            <person name="Bogema D.R."/>
        </authorList>
    </citation>
    <scope>NUCLEOTIDE SEQUENCE [LARGE SCALE GENOMIC DNA]</scope>
    <source>
        <strain evidence="5">ATCC PRA-179</strain>
    </source>
</reference>
<feature type="compositionally biased region" description="Basic and acidic residues" evidence="3">
    <location>
        <begin position="381"/>
        <end position="402"/>
    </location>
</feature>
<dbReference type="SMART" id="SM00361">
    <property type="entry name" value="RRM_1"/>
    <property type="match status" value="2"/>
</dbReference>
<dbReference type="PANTHER" id="PTHR48027">
    <property type="entry name" value="HETEROGENEOUS NUCLEAR RIBONUCLEOPROTEIN 87F-RELATED"/>
    <property type="match status" value="1"/>
</dbReference>
<dbReference type="CDD" id="cd12318">
    <property type="entry name" value="RRM5_RBM19_like"/>
    <property type="match status" value="1"/>
</dbReference>
<gene>
    <name evidence="5" type="primary">RBM19</name>
    <name evidence="5" type="ORF">FOZ61_006166</name>
</gene>
<feature type="domain" description="RRM" evidence="4">
    <location>
        <begin position="10"/>
        <end position="87"/>
    </location>
</feature>
<dbReference type="InterPro" id="IPR035979">
    <property type="entry name" value="RBD_domain_sf"/>
</dbReference>
<dbReference type="OrthoDB" id="439639at2759"/>
<protein>
    <submittedName>
        <fullName evidence="5">RNA binding motif protein 19</fullName>
    </submittedName>
</protein>
<feature type="region of interest" description="Disordered" evidence="3">
    <location>
        <begin position="263"/>
        <end position="291"/>
    </location>
</feature>
<dbReference type="SUPFAM" id="SSF54928">
    <property type="entry name" value="RNA-binding domain, RBD"/>
    <property type="match status" value="3"/>
</dbReference>
<dbReference type="CDD" id="cd12320">
    <property type="entry name" value="RRM6_RBM19_RRM5_MRD1"/>
    <property type="match status" value="1"/>
</dbReference>
<feature type="compositionally biased region" description="Basic and acidic residues" evidence="3">
    <location>
        <begin position="596"/>
        <end position="615"/>
    </location>
</feature>
<organism evidence="5 6">
    <name type="scientific">Perkinsus olseni</name>
    <name type="common">Perkinsus atlanticus</name>
    <dbReference type="NCBI Taxonomy" id="32597"/>
    <lineage>
        <taxon>Eukaryota</taxon>
        <taxon>Sar</taxon>
        <taxon>Alveolata</taxon>
        <taxon>Perkinsozoa</taxon>
        <taxon>Perkinsea</taxon>
        <taxon>Perkinsida</taxon>
        <taxon>Perkinsidae</taxon>
        <taxon>Perkinsus</taxon>
    </lineage>
</organism>
<feature type="region of interest" description="Disordered" evidence="3">
    <location>
        <begin position="376"/>
        <end position="402"/>
    </location>
</feature>
<feature type="compositionally biased region" description="Basic and acidic residues" evidence="3">
    <location>
        <begin position="846"/>
        <end position="870"/>
    </location>
</feature>
<dbReference type="InterPro" id="IPR034423">
    <property type="entry name" value="RBM19_RRM5"/>
</dbReference>
<feature type="region of interest" description="Disordered" evidence="3">
    <location>
        <begin position="596"/>
        <end position="653"/>
    </location>
</feature>
<dbReference type="Gene3D" id="3.30.70.330">
    <property type="match status" value="5"/>
</dbReference>
<evidence type="ECO:0000313" key="6">
    <source>
        <dbReference type="Proteomes" id="UP000570595"/>
    </source>
</evidence>
<evidence type="ECO:0000256" key="2">
    <source>
        <dbReference type="PROSITE-ProRule" id="PRU00176"/>
    </source>
</evidence>
<dbReference type="AlphaFoldDB" id="A0A7J6LEX9"/>
<dbReference type="GO" id="GO:0003723">
    <property type="term" value="F:RNA binding"/>
    <property type="evidence" value="ECO:0007669"/>
    <property type="project" value="UniProtKB-UniRule"/>
</dbReference>
<dbReference type="SMART" id="SM00360">
    <property type="entry name" value="RRM"/>
    <property type="match status" value="5"/>
</dbReference>
<feature type="compositionally biased region" description="Basic and acidic residues" evidence="3">
    <location>
        <begin position="123"/>
        <end position="136"/>
    </location>
</feature>
<evidence type="ECO:0000259" key="4">
    <source>
        <dbReference type="PROSITE" id="PS50102"/>
    </source>
</evidence>
<dbReference type="Proteomes" id="UP000570595">
    <property type="component" value="Unassembled WGS sequence"/>
</dbReference>
<evidence type="ECO:0000256" key="1">
    <source>
        <dbReference type="ARBA" id="ARBA00022884"/>
    </source>
</evidence>
<comment type="caution">
    <text evidence="5">The sequence shown here is derived from an EMBL/GenBank/DDBJ whole genome shotgun (WGS) entry which is preliminary data.</text>
</comment>
<dbReference type="InterPro" id="IPR000504">
    <property type="entry name" value="RRM_dom"/>
</dbReference>
<feature type="compositionally biased region" description="Acidic residues" evidence="3">
    <location>
        <begin position="268"/>
        <end position="291"/>
    </location>
</feature>
<name>A0A7J6LEX9_PEROL</name>
<feature type="domain" description="RRM" evidence="4">
    <location>
        <begin position="764"/>
        <end position="842"/>
    </location>
</feature>
<feature type="compositionally biased region" description="Basic and acidic residues" evidence="3">
    <location>
        <begin position="626"/>
        <end position="635"/>
    </location>
</feature>